<evidence type="ECO:0000256" key="2">
    <source>
        <dbReference type="SAM" id="Phobius"/>
    </source>
</evidence>
<feature type="compositionally biased region" description="Basic and acidic residues" evidence="1">
    <location>
        <begin position="205"/>
        <end position="221"/>
    </location>
</feature>
<comment type="caution">
    <text evidence="3">The sequence shown here is derived from an EMBL/GenBank/DDBJ whole genome shotgun (WGS) entry which is preliminary data.</text>
</comment>
<dbReference type="PANTHER" id="PTHR34351">
    <property type="entry name" value="SLR1927 PROTEIN-RELATED"/>
    <property type="match status" value="1"/>
</dbReference>
<dbReference type="RefSeq" id="WP_094985346.1">
    <property type="nucleotide sequence ID" value="NZ_NHNI01000002.1"/>
</dbReference>
<proteinExistence type="predicted"/>
<keyword evidence="2" id="KW-0812">Transmembrane</keyword>
<keyword evidence="2" id="KW-0472">Membrane</keyword>
<organism evidence="3 4">
    <name type="scientific">Cellvibrio mixtus</name>
    <dbReference type="NCBI Taxonomy" id="39650"/>
    <lineage>
        <taxon>Bacteria</taxon>
        <taxon>Pseudomonadati</taxon>
        <taxon>Pseudomonadota</taxon>
        <taxon>Gammaproteobacteria</taxon>
        <taxon>Cellvibrionales</taxon>
        <taxon>Cellvibrionaceae</taxon>
        <taxon>Cellvibrio</taxon>
    </lineage>
</organism>
<accession>A0A266Q2Z4</accession>
<dbReference type="AlphaFoldDB" id="A0A266Q2Z4"/>
<reference evidence="4" key="1">
    <citation type="submission" date="2017-05" db="EMBL/GenBank/DDBJ databases">
        <authorList>
            <person name="Barney B.M."/>
        </authorList>
    </citation>
    <scope>NUCLEOTIDE SEQUENCE [LARGE SCALE GENOMIC DNA]</scope>
    <source>
        <strain evidence="4">PSBB022</strain>
    </source>
</reference>
<dbReference type="EMBL" id="NHNI01000002">
    <property type="protein sequence ID" value="OZY84212.1"/>
    <property type="molecule type" value="Genomic_DNA"/>
</dbReference>
<evidence type="ECO:0000256" key="1">
    <source>
        <dbReference type="SAM" id="MobiDB-lite"/>
    </source>
</evidence>
<feature type="transmembrane region" description="Helical" evidence="2">
    <location>
        <begin position="64"/>
        <end position="85"/>
    </location>
</feature>
<dbReference type="PANTHER" id="PTHR34351:SF1">
    <property type="entry name" value="SLR1927 PROTEIN"/>
    <property type="match status" value="1"/>
</dbReference>
<name>A0A266Q2Z4_9GAMM</name>
<feature type="region of interest" description="Disordered" evidence="1">
    <location>
        <begin position="201"/>
        <end position="222"/>
    </location>
</feature>
<sequence length="328" mass="37398">MSIRSDWRAAWQRHFFRWIDKRVPPARQISLNRKNLYIFPNRTGFLYLVMTLLIWLLGTNYQNNLILALCYLMVSLFVVAIHHTFANLSGISVRFVQATPAFAGEAASFVLELSTRNRYGSEHVEIRWGDGEARTLTLAPATPQRVSLQVPSRQRGYLRPGRLLIQSHFPLGIIRCWSWLNLEAAALIYPAPAAIDEPQHLASSGREEGGTSTRGGDDFSGLREYQPGDPIKHIAWKQFAQHKGLFTKEYEAYFSAEKWLDWHSLNQLQELRLSGLCYWALHYERQQIPYGLSLPGLTLAPALGDYHLQAVLKALAQFNLAREAGYVD</sequence>
<evidence type="ECO:0000313" key="3">
    <source>
        <dbReference type="EMBL" id="OZY84212.1"/>
    </source>
</evidence>
<protein>
    <submittedName>
        <fullName evidence="3">DUF58 domain-containing protein</fullName>
    </submittedName>
</protein>
<evidence type="ECO:0000313" key="4">
    <source>
        <dbReference type="Proteomes" id="UP000216101"/>
    </source>
</evidence>
<gene>
    <name evidence="3" type="ORF">CBP51_13360</name>
</gene>
<keyword evidence="2" id="KW-1133">Transmembrane helix</keyword>
<feature type="transmembrane region" description="Helical" evidence="2">
    <location>
        <begin position="36"/>
        <end position="58"/>
    </location>
</feature>
<dbReference type="Proteomes" id="UP000216101">
    <property type="component" value="Unassembled WGS sequence"/>
</dbReference>
<keyword evidence="4" id="KW-1185">Reference proteome</keyword>